<feature type="chain" id="PRO_5035299686" description="DUF4347 domain-containing protein" evidence="2">
    <location>
        <begin position="41"/>
        <end position="476"/>
    </location>
</feature>
<proteinExistence type="predicted"/>
<evidence type="ECO:0000313" key="4">
    <source>
        <dbReference type="Proteomes" id="UP000681356"/>
    </source>
</evidence>
<reference evidence="3" key="1">
    <citation type="submission" date="2021-04" db="EMBL/GenBank/DDBJ databases">
        <authorList>
            <person name="Yoon J."/>
        </authorList>
    </citation>
    <scope>NUCLEOTIDE SEQUENCE</scope>
    <source>
        <strain evidence="3">KMU-90</strain>
    </source>
</reference>
<comment type="caution">
    <text evidence="3">The sequence shown here is derived from an EMBL/GenBank/DDBJ whole genome shotgun (WGS) entry which is preliminary data.</text>
</comment>
<feature type="region of interest" description="Disordered" evidence="1">
    <location>
        <begin position="432"/>
        <end position="476"/>
    </location>
</feature>
<feature type="compositionally biased region" description="Basic and acidic residues" evidence="1">
    <location>
        <begin position="305"/>
        <end position="319"/>
    </location>
</feature>
<name>A0A8J7WBU3_9RHOB</name>
<protein>
    <recommendedName>
        <fullName evidence="5">DUF4347 domain-containing protein</fullName>
    </recommendedName>
</protein>
<keyword evidence="4" id="KW-1185">Reference proteome</keyword>
<dbReference type="EMBL" id="JAGTUU010000002">
    <property type="protein sequence ID" value="MBS0123554.1"/>
    <property type="molecule type" value="Genomic_DNA"/>
</dbReference>
<evidence type="ECO:0008006" key="5">
    <source>
        <dbReference type="Google" id="ProtNLM"/>
    </source>
</evidence>
<feature type="signal peptide" evidence="2">
    <location>
        <begin position="1"/>
        <end position="40"/>
    </location>
</feature>
<gene>
    <name evidence="3" type="ORF">KB874_05355</name>
</gene>
<dbReference type="RefSeq" id="WP_212535527.1">
    <property type="nucleotide sequence ID" value="NZ_JAGTUU010000002.1"/>
</dbReference>
<keyword evidence="2" id="KW-0732">Signal</keyword>
<accession>A0A8J7WBU3</accession>
<dbReference type="AlphaFoldDB" id="A0A8J7WBU3"/>
<organism evidence="3 4">
    <name type="scientific">Thetidibacter halocola</name>
    <dbReference type="NCBI Taxonomy" id="2827239"/>
    <lineage>
        <taxon>Bacteria</taxon>
        <taxon>Pseudomonadati</taxon>
        <taxon>Pseudomonadota</taxon>
        <taxon>Alphaproteobacteria</taxon>
        <taxon>Rhodobacterales</taxon>
        <taxon>Roseobacteraceae</taxon>
        <taxon>Thetidibacter</taxon>
    </lineage>
</organism>
<evidence type="ECO:0000313" key="3">
    <source>
        <dbReference type="EMBL" id="MBS0123554.1"/>
    </source>
</evidence>
<evidence type="ECO:0000256" key="2">
    <source>
        <dbReference type="SAM" id="SignalP"/>
    </source>
</evidence>
<evidence type="ECO:0000256" key="1">
    <source>
        <dbReference type="SAM" id="MobiDB-lite"/>
    </source>
</evidence>
<dbReference type="Proteomes" id="UP000681356">
    <property type="component" value="Unassembled WGS sequence"/>
</dbReference>
<sequence>MQSQSGYDAAKVIALFDRCSMRGLAPFVLLVGLSAASVHAQPTEAWVALVSGQSGPGAQSAFSDAFHAGAFLEQGGVEPRAMLRDSDPAAFEAGLAAAQGAPRVLLYHAGPGDAGRLRLAEGSLPMEAVLTALAEGGTQDLVILLENCAKRAADPSSPVVPQPPEGLAVTVVASASPDGACPGDGARLTDRLATLSGQNLAGQDVLALLDGFPRVGADAGPLLLGAPREPASAQILPVAEASAGPLLLPVELPPPEPDLADPTQGEAVIVFASLPATQLVAQPLTSGLPQPSIMVGLVPGLTDAALKDDAPPPAEDDRQPSITWNDLDTRRLLRAENAALFQTLVDGGAFDPPQGELVVALQTELTRMQCYNRGIDGDWGKGSQDGVKRYFDAADMPQPALEPTFDLFRTFVRRDDVECPVVAAATVRTPRPAVTNRANTGSRATPKPAPKPVVTRAEPKPAAKPTTKFGVGIGLR</sequence>
<feature type="region of interest" description="Disordered" evidence="1">
    <location>
        <begin position="304"/>
        <end position="323"/>
    </location>
</feature>